<name>A0AA37SH36_9PROT</name>
<sequence>MAACCDTPLVLKAPEHDLDTIVAFIFPPVVFDWFLERFTSWNAVPDSFCLQGIPEAAGIIISIRQQPLCHGKAVQQSRGTGTGVITDLV</sequence>
<dbReference type="Proteomes" id="UP001156708">
    <property type="component" value="Unassembled WGS sequence"/>
</dbReference>
<accession>A0AA37SH36</accession>
<keyword evidence="2" id="KW-1185">Reference proteome</keyword>
<reference evidence="2" key="1">
    <citation type="journal article" date="2019" name="Int. J. Syst. Evol. Microbiol.">
        <title>The Global Catalogue of Microorganisms (GCM) 10K type strain sequencing project: providing services to taxonomists for standard genome sequencing and annotation.</title>
        <authorList>
            <consortium name="The Broad Institute Genomics Platform"/>
            <consortium name="The Broad Institute Genome Sequencing Center for Infectious Disease"/>
            <person name="Wu L."/>
            <person name="Ma J."/>
        </authorList>
    </citation>
    <scope>NUCLEOTIDE SEQUENCE [LARGE SCALE GENOMIC DNA]</scope>
    <source>
        <strain evidence="2">NBRC 12467</strain>
    </source>
</reference>
<dbReference type="EMBL" id="BSNZ01000007">
    <property type="protein sequence ID" value="GLQ84153.1"/>
    <property type="molecule type" value="Genomic_DNA"/>
</dbReference>
<gene>
    <name evidence="1" type="ORF">GCM10007872_10610</name>
</gene>
<comment type="caution">
    <text evidence="1">The sequence shown here is derived from an EMBL/GenBank/DDBJ whole genome shotgun (WGS) entry which is preliminary data.</text>
</comment>
<protein>
    <submittedName>
        <fullName evidence="1">Uncharacterized protein</fullName>
    </submittedName>
</protein>
<organism evidence="1 2">
    <name type="scientific">Gluconobacter sphaericus NBRC 12467</name>
    <dbReference type="NCBI Taxonomy" id="1307951"/>
    <lineage>
        <taxon>Bacteria</taxon>
        <taxon>Pseudomonadati</taxon>
        <taxon>Pseudomonadota</taxon>
        <taxon>Alphaproteobacteria</taxon>
        <taxon>Acetobacterales</taxon>
        <taxon>Acetobacteraceae</taxon>
        <taxon>Gluconobacter</taxon>
    </lineage>
</organism>
<proteinExistence type="predicted"/>
<evidence type="ECO:0000313" key="1">
    <source>
        <dbReference type="EMBL" id="GLQ84153.1"/>
    </source>
</evidence>
<evidence type="ECO:0000313" key="2">
    <source>
        <dbReference type="Proteomes" id="UP001156708"/>
    </source>
</evidence>
<dbReference type="AlphaFoldDB" id="A0AA37SH36"/>